<name>A0A857J786_9BURK</name>
<keyword evidence="3" id="KW-0996">Nickel insertion</keyword>
<dbReference type="RefSeq" id="WP_160553379.1">
    <property type="nucleotide sequence ID" value="NZ_CP047650.1"/>
</dbReference>
<evidence type="ECO:0000313" key="4">
    <source>
        <dbReference type="EMBL" id="QHI99567.1"/>
    </source>
</evidence>
<comment type="similarity">
    <text evidence="1 3">Belongs to the UreD family.</text>
</comment>
<dbReference type="PANTHER" id="PTHR33643:SF1">
    <property type="entry name" value="UREASE ACCESSORY PROTEIN D"/>
    <property type="match status" value="1"/>
</dbReference>
<keyword evidence="5" id="KW-1185">Reference proteome</keyword>
<comment type="function">
    <text evidence="3">Required for maturation of urease via the functional incorporation of the urease nickel metallocenter.</text>
</comment>
<dbReference type="InterPro" id="IPR002669">
    <property type="entry name" value="UreD"/>
</dbReference>
<protein>
    <recommendedName>
        <fullName evidence="3">Urease accessory protein UreD</fullName>
    </recommendedName>
</protein>
<accession>A0A857J786</accession>
<comment type="subcellular location">
    <subcellularLocation>
        <location evidence="3">Cytoplasm</location>
    </subcellularLocation>
</comment>
<comment type="subunit">
    <text evidence="3">UreD, UreF and UreG form a complex that acts as a GTP-hydrolysis-dependent molecular chaperone, activating the urease apoprotein by helping to assemble the nickel containing metallocenter of UreC. The UreE protein probably delivers the nickel.</text>
</comment>
<evidence type="ECO:0000256" key="3">
    <source>
        <dbReference type="HAMAP-Rule" id="MF_01384"/>
    </source>
</evidence>
<sequence length="279" mass="30429">MPWHAHLELNYTRDPHNPARTVARHLHEGPLRILQSLYPEGEGICHNVLVHPPGGLVGGDVLDIAIEVGARAHGLLTTPGAARFYRSQGEVARQLTRIALAENARLEWLPQEAICYDACDAENRLSLRLAEGAQLIGWDVSAFGLPHAGLPFLRGRLRQHIEIPGVWLERGTIDAADSRLLDGPLGLAGHRCMATAFLACGTAMARTEREHALEAARAVIEAHPLCHTAGVTSPDARLIVVRVLAPVVEPAMDLLRAVRGAWRQACWGLAPTVPRIWNM</sequence>
<dbReference type="GO" id="GO:0005737">
    <property type="term" value="C:cytoplasm"/>
    <property type="evidence" value="ECO:0007669"/>
    <property type="project" value="UniProtKB-SubCell"/>
</dbReference>
<evidence type="ECO:0000256" key="2">
    <source>
        <dbReference type="ARBA" id="ARBA00023186"/>
    </source>
</evidence>
<dbReference type="EMBL" id="CP047650">
    <property type="protein sequence ID" value="QHI99567.1"/>
    <property type="molecule type" value="Genomic_DNA"/>
</dbReference>
<dbReference type="GO" id="GO:0016151">
    <property type="term" value="F:nickel cation binding"/>
    <property type="evidence" value="ECO:0007669"/>
    <property type="project" value="UniProtKB-UniRule"/>
</dbReference>
<dbReference type="KEGG" id="xyk:GT347_17270"/>
<organism evidence="4 5">
    <name type="scientific">Xylophilus rhododendri</name>
    <dbReference type="NCBI Taxonomy" id="2697032"/>
    <lineage>
        <taxon>Bacteria</taxon>
        <taxon>Pseudomonadati</taxon>
        <taxon>Pseudomonadota</taxon>
        <taxon>Betaproteobacteria</taxon>
        <taxon>Burkholderiales</taxon>
        <taxon>Xylophilus</taxon>
    </lineage>
</organism>
<reference evidence="4 5" key="1">
    <citation type="submission" date="2020-01" db="EMBL/GenBank/DDBJ databases">
        <title>Genome sequencing of strain KACC 21265.</title>
        <authorList>
            <person name="Heo J."/>
            <person name="Kim S.-J."/>
            <person name="Kim J.-S."/>
            <person name="Hong S.-B."/>
            <person name="Kwon S.-W."/>
        </authorList>
    </citation>
    <scope>NUCLEOTIDE SEQUENCE [LARGE SCALE GENOMIC DNA]</scope>
    <source>
        <strain evidence="4 5">KACC 21265</strain>
    </source>
</reference>
<dbReference type="PANTHER" id="PTHR33643">
    <property type="entry name" value="UREASE ACCESSORY PROTEIN D"/>
    <property type="match status" value="1"/>
</dbReference>
<evidence type="ECO:0000256" key="1">
    <source>
        <dbReference type="ARBA" id="ARBA00007177"/>
    </source>
</evidence>
<dbReference type="AlphaFoldDB" id="A0A857J786"/>
<dbReference type="Pfam" id="PF01774">
    <property type="entry name" value="UreD"/>
    <property type="match status" value="1"/>
</dbReference>
<keyword evidence="2 3" id="KW-0143">Chaperone</keyword>
<dbReference type="HAMAP" id="MF_01384">
    <property type="entry name" value="UreD"/>
    <property type="match status" value="1"/>
</dbReference>
<dbReference type="Proteomes" id="UP000464787">
    <property type="component" value="Chromosome"/>
</dbReference>
<keyword evidence="3" id="KW-0963">Cytoplasm</keyword>
<gene>
    <name evidence="3" type="primary">ureD</name>
    <name evidence="4" type="ORF">GT347_17270</name>
</gene>
<proteinExistence type="inferred from homology"/>
<evidence type="ECO:0000313" key="5">
    <source>
        <dbReference type="Proteomes" id="UP000464787"/>
    </source>
</evidence>